<feature type="compositionally biased region" description="Basic and acidic residues" evidence="2">
    <location>
        <begin position="363"/>
        <end position="377"/>
    </location>
</feature>
<dbReference type="Pfam" id="PF00096">
    <property type="entry name" value="zf-C2H2"/>
    <property type="match status" value="2"/>
</dbReference>
<dbReference type="PROSITE" id="PS00028">
    <property type="entry name" value="ZINC_FINGER_C2H2_1"/>
    <property type="match status" value="10"/>
</dbReference>
<dbReference type="SUPFAM" id="SSF57667">
    <property type="entry name" value="beta-beta-alpha zinc fingers"/>
    <property type="match status" value="4"/>
</dbReference>
<feature type="domain" description="C2H2-type" evidence="3">
    <location>
        <begin position="1626"/>
        <end position="1648"/>
    </location>
</feature>
<keyword evidence="1" id="KW-0862">Zinc</keyword>
<dbReference type="InterPro" id="IPR013087">
    <property type="entry name" value="Znf_C2H2_type"/>
</dbReference>
<feature type="domain" description="C2H2-type" evidence="3">
    <location>
        <begin position="1555"/>
        <end position="1583"/>
    </location>
</feature>
<evidence type="ECO:0000313" key="5">
    <source>
        <dbReference type="Proteomes" id="UP001162480"/>
    </source>
</evidence>
<feature type="compositionally biased region" description="Polar residues" evidence="2">
    <location>
        <begin position="166"/>
        <end position="175"/>
    </location>
</feature>
<feature type="region of interest" description="Disordered" evidence="2">
    <location>
        <begin position="452"/>
        <end position="489"/>
    </location>
</feature>
<sequence length="1664" mass="187558">MNILKKMESMDTNDSPSILESPLMQLANASASAVRADLPTEETPKDQPRVYTNEAFSSEDNTLAKENNISNVYCTQQLDQKECLLNSHQMESNKEMELVSTDSFESKLSNFQVDAQPNIISHNCCVTTAKNSSFSQPDLKKCNNKDMIWDSQHLLYTPQIQDNNDNFFPSSNCDSEQSKKNSTSSDDNSSFESKNNLNSLAGKITLLPKKCIKPFNNISDTFDKISNKEEISYNKQDQSLSSDCQLESSEINTFVEPISIPNNDNVKACSKKSASPEASIEQNRSPNFKNDFDSSLKELQRVSNFQVLSSKEETHERNLKTFVELPPESESKNIAEKSTGEEVFLVHEKNLTVLAPDKLSKVTEENTSDHLLDEGRTLSKSPTEEASSFVTADTSKTDETSLPITSFTMNNDVAHKQVPDEVLTDIKKKANTPELTSKIEADKDNVNTVYSLNKSSETDQDDKNITSSPARATISETESSNVSKRPRRNIKAKRIFSASLNDANSANQNEKRNVKESRKESLCLKKKKLLSAKKKLNLSKKLHVEEDEDIAEQKNAQIKSSNYFKTDQSVPVVFTSSHSSISSNPLDTVGMKTVSSKAKNLLIVPKSTFTVSSPDENQSINKCLTKNRNSKPKSVTKEKSSLHTNVGKEATKNGENKSSFTKINKNSSKRVLSEIASTSFDNKVTSDSFLNSSISSNFSKPDETECSIILPSNMPITSSNLATSFHNEDVSLSITEIENYIKKEPTDISELNESASSKVYDSKTESVSNASSLVGETHEIRKLLNASSNATQLISTNSSGSSTTISNAQPLGSVKISPVSPYAIFLPVSLPSGSTVPTTASISSNSFQLKVPNVLRKEKPLLPNDSIICKKSDGTGQLANNSKQKKFSRTNLIPAYFPAPLPKSLIDKITVSYHSCAECGDTFLFKSSLHIHKTRKCMQITYNCDNCTTKLIFYNKCSVLEHVRSHYPSQPVTIKLDKMDIVPLPESITDILEIGDCEQIPVHKTTEESNNFDCIECGAKFHTARALANHFGHSETACTFTYYCALCQTYLPRHCAQKAHRRIHHEKTPHVCPECGQLIPNLVSFRHHLKYKCVHFSRIAPLTCPKCFAKFCYSPELKDHIISIHSETFIKCSICPMAFKAKSFYQNHHQSIHLSEQEQKKEIYKCPLCDTVFHNIQQLMNHVDVHINDLKVGVDYAFRCSVCSVIFDRRSLLLSHLGNCHHLDFMQHRCEFCDCVCKTAHNLQTHQKAIHKIEMSKINSKNEAKTENEAIKSKKCKDKGIAYCSLCQIFFATEGQLQMHSSKVHESKLNDSSAVTTRTRNTQKFCQYCSAPYKSWNRLMQHILGHRQSGVYMCLMCTNAAFLTKEDLHKHEEFCSGESSQGKLPTVFECKECHELFKQENWLIAHQKNIHSKKPMFPCHLCNLVCKSNDSLVKHIQISHEKKKHFYSCQICKETNKEKIFRRRIQLEKHIISKHKTLRNKSNNSKIALQPNVAKQSTETDNKEQAHGINVDNQPIKKLKTQEETFSCVKCVFTTKDHNLFQIHTQEHKRVSDGIRCSECGLCFTAVDSLRMHLFMIHKIKQTNEFLSSHGLLYKKNKLKTENALESSPQQLSNIENNATEQAQSFECNVCYKVFESEHLLKIHLRTHGMAFIRSKRLNLTETT</sequence>
<dbReference type="Gene3D" id="3.30.160.60">
    <property type="entry name" value="Classic Zinc Finger"/>
    <property type="match status" value="5"/>
</dbReference>
<dbReference type="InterPro" id="IPR057356">
    <property type="entry name" value="Znf-C2H2_ZNF592"/>
</dbReference>
<evidence type="ECO:0000256" key="2">
    <source>
        <dbReference type="SAM" id="MobiDB-lite"/>
    </source>
</evidence>
<keyword evidence="1" id="KW-0863">Zinc-finger</keyword>
<feature type="compositionally biased region" description="Low complexity" evidence="2">
    <location>
        <begin position="180"/>
        <end position="193"/>
    </location>
</feature>
<reference evidence="4" key="1">
    <citation type="submission" date="2023-08" db="EMBL/GenBank/DDBJ databases">
        <authorList>
            <person name="Alioto T."/>
            <person name="Alioto T."/>
            <person name="Gomez Garrido J."/>
        </authorList>
    </citation>
    <scope>NUCLEOTIDE SEQUENCE</scope>
</reference>
<dbReference type="PROSITE" id="PS50157">
    <property type="entry name" value="ZINC_FINGER_C2H2_2"/>
    <property type="match status" value="6"/>
</dbReference>
<dbReference type="InterPro" id="IPR036236">
    <property type="entry name" value="Znf_C2H2_sf"/>
</dbReference>
<dbReference type="PANTHER" id="PTHR47222:SF5">
    <property type="entry name" value="LOW QUALITY PROTEIN: ZINC FINGER PROTEIN 532-LIKE"/>
    <property type="match status" value="1"/>
</dbReference>
<organism evidence="4 5">
    <name type="scientific">Octopus vulgaris</name>
    <name type="common">Common octopus</name>
    <dbReference type="NCBI Taxonomy" id="6645"/>
    <lineage>
        <taxon>Eukaryota</taxon>
        <taxon>Metazoa</taxon>
        <taxon>Spiralia</taxon>
        <taxon>Lophotrochozoa</taxon>
        <taxon>Mollusca</taxon>
        <taxon>Cephalopoda</taxon>
        <taxon>Coleoidea</taxon>
        <taxon>Octopodiformes</taxon>
        <taxon>Octopoda</taxon>
        <taxon>Incirrata</taxon>
        <taxon>Octopodidae</taxon>
        <taxon>Octopus</taxon>
    </lineage>
</organism>
<protein>
    <submittedName>
        <fullName evidence="4">Zinc finger protein 532</fullName>
    </submittedName>
</protein>
<feature type="domain" description="C2H2-type" evidence="3">
    <location>
        <begin position="1130"/>
        <end position="1158"/>
    </location>
</feature>
<keyword evidence="5" id="KW-1185">Reference proteome</keyword>
<evidence type="ECO:0000313" key="4">
    <source>
        <dbReference type="EMBL" id="CAI9719639.1"/>
    </source>
</evidence>
<keyword evidence="1" id="KW-0479">Metal-binding</keyword>
<dbReference type="InterPro" id="IPR045914">
    <property type="entry name" value="Zn532-like"/>
</dbReference>
<dbReference type="GO" id="GO:0008270">
    <property type="term" value="F:zinc ion binding"/>
    <property type="evidence" value="ECO:0007669"/>
    <property type="project" value="UniProtKB-KW"/>
</dbReference>
<feature type="region of interest" description="Disordered" evidence="2">
    <location>
        <begin position="626"/>
        <end position="662"/>
    </location>
</feature>
<feature type="domain" description="C2H2-type" evidence="3">
    <location>
        <begin position="1388"/>
        <end position="1416"/>
    </location>
</feature>
<dbReference type="Pfam" id="PF25412">
    <property type="entry name" value="zf-C2H2_ZNF592"/>
    <property type="match status" value="1"/>
</dbReference>
<feature type="domain" description="C2H2-type" evidence="3">
    <location>
        <begin position="1164"/>
        <end position="1191"/>
    </location>
</feature>
<evidence type="ECO:0000259" key="3">
    <source>
        <dbReference type="PROSITE" id="PS50157"/>
    </source>
</evidence>
<feature type="compositionally biased region" description="Polar residues" evidence="2">
    <location>
        <begin position="465"/>
        <end position="483"/>
    </location>
</feature>
<dbReference type="PANTHER" id="PTHR47222">
    <property type="entry name" value="ZINC FINGER PROTEIN 532-RELATED"/>
    <property type="match status" value="1"/>
</dbReference>
<feature type="domain" description="C2H2-type" evidence="3">
    <location>
        <begin position="1042"/>
        <end position="1069"/>
    </location>
</feature>
<dbReference type="Proteomes" id="UP001162480">
    <property type="component" value="Chromosome 3"/>
</dbReference>
<evidence type="ECO:0000256" key="1">
    <source>
        <dbReference type="PROSITE-ProRule" id="PRU00042"/>
    </source>
</evidence>
<name>A0AA36AQ65_OCTVU</name>
<feature type="region of interest" description="Disordered" evidence="2">
    <location>
        <begin position="363"/>
        <end position="402"/>
    </location>
</feature>
<gene>
    <name evidence="4" type="ORF">OCTVUL_1B006252</name>
</gene>
<dbReference type="SMART" id="SM00355">
    <property type="entry name" value="ZnF_C2H2"/>
    <property type="match status" value="18"/>
</dbReference>
<proteinExistence type="predicted"/>
<feature type="compositionally biased region" description="Polar residues" evidence="2">
    <location>
        <begin position="378"/>
        <end position="402"/>
    </location>
</feature>
<feature type="region of interest" description="Disordered" evidence="2">
    <location>
        <begin position="166"/>
        <end position="193"/>
    </location>
</feature>
<dbReference type="EMBL" id="OX597816">
    <property type="protein sequence ID" value="CAI9719639.1"/>
    <property type="molecule type" value="Genomic_DNA"/>
</dbReference>
<accession>A0AA36AQ65</accession>